<evidence type="ECO:0000313" key="1">
    <source>
        <dbReference type="EMBL" id="CAD8130605.1"/>
    </source>
</evidence>
<sequence>MIQSKMIEKMEDLFCSLNHKLPVLMISCDKDLKNNQRLLCSLCMENLESKTQIMSFKKTLENIEQNQQSKKESVENVLMINIKQLEQLQKTLHQLKSNVVQQLDYMIGNANEWIKQIWICGQSNVTYSLFDEIEKLITQTKLDQFNQQSIIDQINQISQSQNQKFITLFIINIQMPCNLII</sequence>
<name>A0A8S1RUC6_9CILI</name>
<dbReference type="OrthoDB" id="309516at2759"/>
<reference evidence="1" key="1">
    <citation type="submission" date="2021-01" db="EMBL/GenBank/DDBJ databases">
        <authorList>
            <consortium name="Genoscope - CEA"/>
            <person name="William W."/>
        </authorList>
    </citation>
    <scope>NUCLEOTIDE SEQUENCE</scope>
</reference>
<dbReference type="Proteomes" id="UP000692954">
    <property type="component" value="Unassembled WGS sequence"/>
</dbReference>
<proteinExistence type="predicted"/>
<evidence type="ECO:0000313" key="2">
    <source>
        <dbReference type="Proteomes" id="UP000692954"/>
    </source>
</evidence>
<gene>
    <name evidence="1" type="ORF">PSON_ATCC_30995.1.T3060007</name>
</gene>
<protein>
    <submittedName>
        <fullName evidence="1">Uncharacterized protein</fullName>
    </submittedName>
</protein>
<dbReference type="EMBL" id="CAJJDN010000306">
    <property type="protein sequence ID" value="CAD8130605.1"/>
    <property type="molecule type" value="Genomic_DNA"/>
</dbReference>
<comment type="caution">
    <text evidence="1">The sequence shown here is derived from an EMBL/GenBank/DDBJ whole genome shotgun (WGS) entry which is preliminary data.</text>
</comment>
<keyword evidence="2" id="KW-1185">Reference proteome</keyword>
<organism evidence="1 2">
    <name type="scientific">Paramecium sonneborni</name>
    <dbReference type="NCBI Taxonomy" id="65129"/>
    <lineage>
        <taxon>Eukaryota</taxon>
        <taxon>Sar</taxon>
        <taxon>Alveolata</taxon>
        <taxon>Ciliophora</taxon>
        <taxon>Intramacronucleata</taxon>
        <taxon>Oligohymenophorea</taxon>
        <taxon>Peniculida</taxon>
        <taxon>Parameciidae</taxon>
        <taxon>Paramecium</taxon>
    </lineage>
</organism>
<dbReference type="AlphaFoldDB" id="A0A8S1RUC6"/>
<accession>A0A8S1RUC6</accession>